<feature type="chain" id="PRO_5037087816" description="Urease accessory protein UreJ" evidence="2">
    <location>
        <begin position="18"/>
        <end position="196"/>
    </location>
</feature>
<feature type="transmembrane region" description="Helical" evidence="1">
    <location>
        <begin position="145"/>
        <end position="165"/>
    </location>
</feature>
<proteinExistence type="predicted"/>
<keyword evidence="1" id="KW-1133">Transmembrane helix</keyword>
<reference evidence="3" key="1">
    <citation type="journal article" date="2014" name="Int. J. Syst. Evol. Microbiol.">
        <title>Complete genome sequence of Corynebacterium casei LMG S-19264T (=DSM 44701T), isolated from a smear-ripened cheese.</title>
        <authorList>
            <consortium name="US DOE Joint Genome Institute (JGI-PGF)"/>
            <person name="Walter F."/>
            <person name="Albersmeier A."/>
            <person name="Kalinowski J."/>
            <person name="Ruckert C."/>
        </authorList>
    </citation>
    <scope>NUCLEOTIDE SEQUENCE</scope>
    <source>
        <strain evidence="3">CGMCC 1.3617</strain>
    </source>
</reference>
<feature type="signal peptide" evidence="2">
    <location>
        <begin position="1"/>
        <end position="17"/>
    </location>
</feature>
<sequence>MKRLAALLALLPLPAFAHHAMGGATPSTLGQAFISGIAHPVIGMDHLVFLLAAGVLAATLTAGLAVAGILAFVLGGFGGSLVHLAGFGLGPVEVLVAFSVLAVGIALLWRRVPAALLPVGFGLAGLFHGHAYAETIIGAEQGPLAAYLAALAMTQAAIGLGVMLLARRFESSRLREVTGAGVAVAGGLFVAMAVMA</sequence>
<feature type="transmembrane region" description="Helical" evidence="1">
    <location>
        <begin position="48"/>
        <end position="74"/>
    </location>
</feature>
<keyword evidence="2" id="KW-0732">Signal</keyword>
<dbReference type="Proteomes" id="UP000661507">
    <property type="component" value="Unassembled WGS sequence"/>
</dbReference>
<dbReference type="AlphaFoldDB" id="A0A917KWL8"/>
<dbReference type="RefSeq" id="WP_188971251.1">
    <property type="nucleotide sequence ID" value="NZ_BMKW01000012.1"/>
</dbReference>
<dbReference type="EMBL" id="BMKW01000012">
    <property type="protein sequence ID" value="GGJ33430.1"/>
    <property type="molecule type" value="Genomic_DNA"/>
</dbReference>
<feature type="transmembrane region" description="Helical" evidence="1">
    <location>
        <begin position="177"/>
        <end position="195"/>
    </location>
</feature>
<comment type="caution">
    <text evidence="3">The sequence shown here is derived from an EMBL/GenBank/DDBJ whole genome shotgun (WGS) entry which is preliminary data.</text>
</comment>
<feature type="transmembrane region" description="Helical" evidence="1">
    <location>
        <begin position="115"/>
        <end position="133"/>
    </location>
</feature>
<feature type="transmembrane region" description="Helical" evidence="1">
    <location>
        <begin position="81"/>
        <end position="109"/>
    </location>
</feature>
<dbReference type="Pfam" id="PF04955">
    <property type="entry name" value="HupE_UreJ"/>
    <property type="match status" value="1"/>
</dbReference>
<keyword evidence="4" id="KW-1185">Reference proteome</keyword>
<protein>
    <recommendedName>
        <fullName evidence="5">Urease accessory protein UreJ</fullName>
    </recommendedName>
</protein>
<organism evidence="3 4">
    <name type="scientific">Neoroseomonas lacus</name>
    <dbReference type="NCBI Taxonomy" id="287609"/>
    <lineage>
        <taxon>Bacteria</taxon>
        <taxon>Pseudomonadati</taxon>
        <taxon>Pseudomonadota</taxon>
        <taxon>Alphaproteobacteria</taxon>
        <taxon>Acetobacterales</taxon>
        <taxon>Acetobacteraceae</taxon>
        <taxon>Neoroseomonas</taxon>
    </lineage>
</organism>
<dbReference type="InterPro" id="IPR007038">
    <property type="entry name" value="HupE_UreJ"/>
</dbReference>
<evidence type="ECO:0000256" key="1">
    <source>
        <dbReference type="SAM" id="Phobius"/>
    </source>
</evidence>
<name>A0A917KWL8_9PROT</name>
<evidence type="ECO:0000313" key="3">
    <source>
        <dbReference type="EMBL" id="GGJ33430.1"/>
    </source>
</evidence>
<accession>A0A917KWL8</accession>
<evidence type="ECO:0000256" key="2">
    <source>
        <dbReference type="SAM" id="SignalP"/>
    </source>
</evidence>
<evidence type="ECO:0008006" key="5">
    <source>
        <dbReference type="Google" id="ProtNLM"/>
    </source>
</evidence>
<evidence type="ECO:0000313" key="4">
    <source>
        <dbReference type="Proteomes" id="UP000661507"/>
    </source>
</evidence>
<keyword evidence="1" id="KW-0812">Transmembrane</keyword>
<keyword evidence="1" id="KW-0472">Membrane</keyword>
<reference evidence="3" key="2">
    <citation type="submission" date="2020-09" db="EMBL/GenBank/DDBJ databases">
        <authorList>
            <person name="Sun Q."/>
            <person name="Zhou Y."/>
        </authorList>
    </citation>
    <scope>NUCLEOTIDE SEQUENCE</scope>
    <source>
        <strain evidence="3">CGMCC 1.3617</strain>
    </source>
</reference>
<gene>
    <name evidence="3" type="ORF">GCM10011320_46370</name>
</gene>